<feature type="transmembrane region" description="Helical" evidence="9">
    <location>
        <begin position="122"/>
        <end position="140"/>
    </location>
</feature>
<dbReference type="PANTHER" id="PTHR43337:SF1">
    <property type="entry name" value="XANTHINE_URACIL PERMEASE C887.17-RELATED"/>
    <property type="match status" value="1"/>
</dbReference>
<keyword evidence="6 8" id="KW-1133">Transmembrane helix</keyword>
<dbReference type="GO" id="GO:0005345">
    <property type="term" value="F:purine nucleobase transmembrane transporter activity"/>
    <property type="evidence" value="ECO:0007669"/>
    <property type="project" value="TreeGrafter"/>
</dbReference>
<name>A8RKL5_ENTBW</name>
<evidence type="ECO:0000256" key="6">
    <source>
        <dbReference type="ARBA" id="ARBA00022989"/>
    </source>
</evidence>
<keyword evidence="5 8" id="KW-0812">Transmembrane</keyword>
<dbReference type="Pfam" id="PF00860">
    <property type="entry name" value="Xan_ur_permease"/>
    <property type="match status" value="1"/>
</dbReference>
<dbReference type="eggNOG" id="COG2252">
    <property type="taxonomic scope" value="Bacteria"/>
</dbReference>
<feature type="transmembrane region" description="Helical" evidence="9">
    <location>
        <begin position="198"/>
        <end position="219"/>
    </location>
</feature>
<sequence>MEDIALKQETGRIDRFFQVSQNHSSVRTEVLAGITTFITIAYILILNPQILADPYVIMGDAAMAGKIANGVFIGTCIGAFIGTILCALYARVPFAQAPGMGLNAFFAYTVVLGMGYTYGQALVVVFISGVFFIVITAIGLREAIIRSIPDAVKTAITPGIGLFITIIGLKNAGIVISNPATLVSLVDFSQWKIEGADLALMSSALVALAGLVIMGMLHARKVKGSILLGIVAATLIGIPLGVTHISNLDMNIGMKFRDFAEVSFMKMDFAGLFSGANMVETIFTVTMLVISFSLVNMFDSIGTLLGAAKQSGMIDENGEVIRMKQALMSDAISTAAGAMVGTSTVTTVVESSAGIAAGGRTGLTSLVTALMFLGAILFAPIVSIVPAAATAPALIFVGILMLGNIRDVDFSDMSNALPAFCTIVFMPFTYSIANGVAFGLITYCLMKLTTGRRQDVKILTLAISVVFVVRYAFMTLG</sequence>
<evidence type="ECO:0000256" key="8">
    <source>
        <dbReference type="PIRNR" id="PIRNR005353"/>
    </source>
</evidence>
<feature type="transmembrane region" description="Helical" evidence="9">
    <location>
        <begin position="269"/>
        <end position="295"/>
    </location>
</feature>
<feature type="transmembrane region" description="Helical" evidence="9">
    <location>
        <begin position="226"/>
        <end position="246"/>
    </location>
</feature>
<dbReference type="InterPro" id="IPR006043">
    <property type="entry name" value="NCS2"/>
</dbReference>
<evidence type="ECO:0000313" key="10">
    <source>
        <dbReference type="EMBL" id="EDP18488.1"/>
    </source>
</evidence>
<dbReference type="HOGENOM" id="CLU_024508_0_1_9"/>
<protein>
    <recommendedName>
        <fullName evidence="12">NCS2 family permease</fullName>
    </recommendedName>
</protein>
<dbReference type="InterPro" id="IPR026033">
    <property type="entry name" value="Azg-like_bact_archaea"/>
</dbReference>
<evidence type="ECO:0000256" key="2">
    <source>
        <dbReference type="ARBA" id="ARBA00005697"/>
    </source>
</evidence>
<dbReference type="GO" id="GO:0005886">
    <property type="term" value="C:plasma membrane"/>
    <property type="evidence" value="ECO:0007669"/>
    <property type="project" value="UniProtKB-SubCell"/>
</dbReference>
<accession>A8RKL5</accession>
<feature type="transmembrane region" description="Helical" evidence="9">
    <location>
        <begin position="160"/>
        <end position="178"/>
    </location>
</feature>
<dbReference type="Proteomes" id="UP000005396">
    <property type="component" value="Unassembled WGS sequence"/>
</dbReference>
<evidence type="ECO:0000256" key="9">
    <source>
        <dbReference type="SAM" id="Phobius"/>
    </source>
</evidence>
<evidence type="ECO:0000313" key="11">
    <source>
        <dbReference type="Proteomes" id="UP000005396"/>
    </source>
</evidence>
<reference evidence="10 11" key="1">
    <citation type="submission" date="2007-08" db="EMBL/GenBank/DDBJ databases">
        <authorList>
            <person name="Fulton L."/>
            <person name="Clifton S."/>
            <person name="Fulton B."/>
            <person name="Xu J."/>
            <person name="Minx P."/>
            <person name="Pepin K.H."/>
            <person name="Johnson M."/>
            <person name="Thiruvilangam P."/>
            <person name="Bhonagiri V."/>
            <person name="Nash W.E."/>
            <person name="Mardis E.R."/>
            <person name="Wilson R.K."/>
        </authorList>
    </citation>
    <scope>NUCLEOTIDE SEQUENCE [LARGE SCALE GENOMIC DNA]</scope>
    <source>
        <strain evidence="11">ATCC BAA-613 / DSM 15670 / CCUG 46953 / JCM 12243 / WAL 16351</strain>
    </source>
</reference>
<organism evidence="10 11">
    <name type="scientific">Enterocloster bolteae (strain ATCC BAA-613 / DSM 15670 / CCUG 46953 / JCM 12243 / WAL 16351)</name>
    <name type="common">Clostridium bolteae</name>
    <dbReference type="NCBI Taxonomy" id="411902"/>
    <lineage>
        <taxon>Bacteria</taxon>
        <taxon>Bacillati</taxon>
        <taxon>Bacillota</taxon>
        <taxon>Clostridia</taxon>
        <taxon>Lachnospirales</taxon>
        <taxon>Lachnospiraceae</taxon>
        <taxon>Enterocloster</taxon>
    </lineage>
</organism>
<keyword evidence="3 8" id="KW-0813">Transport</keyword>
<feature type="transmembrane region" description="Helical" evidence="9">
    <location>
        <begin position="423"/>
        <end position="446"/>
    </location>
</feature>
<dbReference type="PaxDb" id="411902-CLOBOL_01359"/>
<feature type="transmembrane region" description="Helical" evidence="9">
    <location>
        <begin position="370"/>
        <end position="403"/>
    </location>
</feature>
<evidence type="ECO:0000256" key="7">
    <source>
        <dbReference type="ARBA" id="ARBA00023136"/>
    </source>
</evidence>
<evidence type="ECO:0000256" key="1">
    <source>
        <dbReference type="ARBA" id="ARBA00004651"/>
    </source>
</evidence>
<evidence type="ECO:0000256" key="3">
    <source>
        <dbReference type="ARBA" id="ARBA00022448"/>
    </source>
</evidence>
<feature type="transmembrane region" description="Helical" evidence="9">
    <location>
        <begin position="97"/>
        <end position="116"/>
    </location>
</feature>
<comment type="similarity">
    <text evidence="2 8">Belongs to the nucleobase:cation symporter-2 (NCS2) (TC 2.A.40) family. Azg-like subfamily.</text>
</comment>
<keyword evidence="7 8" id="KW-0472">Membrane</keyword>
<evidence type="ECO:0008006" key="12">
    <source>
        <dbReference type="Google" id="ProtNLM"/>
    </source>
</evidence>
<dbReference type="EMBL" id="ABCC02000015">
    <property type="protein sequence ID" value="EDP18488.1"/>
    <property type="molecule type" value="Genomic_DNA"/>
</dbReference>
<evidence type="ECO:0000256" key="4">
    <source>
        <dbReference type="ARBA" id="ARBA00022475"/>
    </source>
</evidence>
<dbReference type="AlphaFoldDB" id="A8RKL5"/>
<feature type="transmembrane region" description="Helical" evidence="9">
    <location>
        <begin position="71"/>
        <end position="90"/>
    </location>
</feature>
<comment type="subcellular location">
    <subcellularLocation>
        <location evidence="1 8">Cell membrane</location>
        <topology evidence="1 8">Multi-pass membrane protein</topology>
    </subcellularLocation>
</comment>
<keyword evidence="4 8" id="KW-1003">Cell membrane</keyword>
<proteinExistence type="inferred from homology"/>
<reference evidence="10 11" key="2">
    <citation type="submission" date="2007-09" db="EMBL/GenBank/DDBJ databases">
        <title>Draft genome sequence of Clostridium bolteae (ATCC BAA-613).</title>
        <authorList>
            <person name="Sudarsanam P."/>
            <person name="Ley R."/>
            <person name="Guruge J."/>
            <person name="Turnbaugh P.J."/>
            <person name="Mahowald M."/>
            <person name="Liep D."/>
            <person name="Gordon J."/>
        </authorList>
    </citation>
    <scope>NUCLEOTIDE SEQUENCE [LARGE SCALE GENOMIC DNA]</scope>
    <source>
        <strain evidence="11">ATCC BAA-613 / DSM 15670 / CCUG 46953 / JCM 12243 / WAL 16351</strain>
    </source>
</reference>
<evidence type="ECO:0000256" key="5">
    <source>
        <dbReference type="ARBA" id="ARBA00022692"/>
    </source>
</evidence>
<gene>
    <name evidence="10" type="ORF">CLOBOL_01359</name>
</gene>
<dbReference type="PANTHER" id="PTHR43337">
    <property type="entry name" value="XANTHINE/URACIL PERMEASE C887.17-RELATED"/>
    <property type="match status" value="1"/>
</dbReference>
<feature type="transmembrane region" description="Helical" evidence="9">
    <location>
        <begin position="30"/>
        <end position="51"/>
    </location>
</feature>
<dbReference type="PIRSF" id="PIRSF005353">
    <property type="entry name" value="PbuG"/>
    <property type="match status" value="1"/>
</dbReference>
<feature type="transmembrane region" description="Helical" evidence="9">
    <location>
        <begin position="458"/>
        <end position="476"/>
    </location>
</feature>
<comment type="caution">
    <text evidence="10">The sequence shown here is derived from an EMBL/GenBank/DDBJ whole genome shotgun (WGS) entry which is preliminary data.</text>
</comment>
<dbReference type="InterPro" id="IPR045018">
    <property type="entry name" value="Azg-like"/>
</dbReference>